<gene>
    <name evidence="2" type="ORF">TrST_g5671</name>
</gene>
<keyword evidence="3" id="KW-1185">Reference proteome</keyword>
<dbReference type="Proteomes" id="UP001165085">
    <property type="component" value="Unassembled WGS sequence"/>
</dbReference>
<evidence type="ECO:0000313" key="2">
    <source>
        <dbReference type="EMBL" id="GMH54655.1"/>
    </source>
</evidence>
<feature type="chain" id="PRO_5040926773" evidence="1">
    <location>
        <begin position="16"/>
        <end position="280"/>
    </location>
</feature>
<sequence length="280" mass="29967">MKFTLFAVLASTAHAASRPQLSVQVRDGNFGLDELDPSLTWSTQTSAGDFDFEVGVDVAARPTNDLASLPRSAWGKVSKSLGGWGLKLRADVERDSLDCFGLELNADNDAIDLGFKLLADVGVGGGFGVIEASKGFGAITVSPKMDLSNMDPSLLLAFDGDSTAVKVTASKSPCVSVSQQIISSTGLKVDASLNEQKITLSQKLNARNTLTPSYAIQSRKFTVDWQRNLGGKNSLKTTYTPNEDIDLIWKDDAWTANINMPVDGVKVEGVNVSVKRDVSF</sequence>
<dbReference type="OrthoDB" id="36606at2759"/>
<organism evidence="2 3">
    <name type="scientific">Triparma strigata</name>
    <dbReference type="NCBI Taxonomy" id="1606541"/>
    <lineage>
        <taxon>Eukaryota</taxon>
        <taxon>Sar</taxon>
        <taxon>Stramenopiles</taxon>
        <taxon>Ochrophyta</taxon>
        <taxon>Bolidophyceae</taxon>
        <taxon>Parmales</taxon>
        <taxon>Triparmaceae</taxon>
        <taxon>Triparma</taxon>
    </lineage>
</organism>
<name>A0A9W6ZRI8_9STRA</name>
<keyword evidence="1" id="KW-0732">Signal</keyword>
<evidence type="ECO:0000256" key="1">
    <source>
        <dbReference type="SAM" id="SignalP"/>
    </source>
</evidence>
<dbReference type="EMBL" id="BRXY01000029">
    <property type="protein sequence ID" value="GMH54655.1"/>
    <property type="molecule type" value="Genomic_DNA"/>
</dbReference>
<dbReference type="AlphaFoldDB" id="A0A9W6ZRI8"/>
<protein>
    <submittedName>
        <fullName evidence="2">Uncharacterized protein</fullName>
    </submittedName>
</protein>
<evidence type="ECO:0000313" key="3">
    <source>
        <dbReference type="Proteomes" id="UP001165085"/>
    </source>
</evidence>
<reference evidence="3" key="1">
    <citation type="journal article" date="2023" name="Commun. Biol.">
        <title>Genome analysis of Parmales, the sister group of diatoms, reveals the evolutionary specialization of diatoms from phago-mixotrophs to photoautotrophs.</title>
        <authorList>
            <person name="Ban H."/>
            <person name="Sato S."/>
            <person name="Yoshikawa S."/>
            <person name="Yamada K."/>
            <person name="Nakamura Y."/>
            <person name="Ichinomiya M."/>
            <person name="Sato N."/>
            <person name="Blanc-Mathieu R."/>
            <person name="Endo H."/>
            <person name="Kuwata A."/>
            <person name="Ogata H."/>
        </authorList>
    </citation>
    <scope>NUCLEOTIDE SEQUENCE [LARGE SCALE GENOMIC DNA]</scope>
    <source>
        <strain evidence="3">NIES 3701</strain>
    </source>
</reference>
<accession>A0A9W6ZRI8</accession>
<proteinExistence type="predicted"/>
<comment type="caution">
    <text evidence="2">The sequence shown here is derived from an EMBL/GenBank/DDBJ whole genome shotgun (WGS) entry which is preliminary data.</text>
</comment>
<feature type="signal peptide" evidence="1">
    <location>
        <begin position="1"/>
        <end position="15"/>
    </location>
</feature>